<dbReference type="InterPro" id="IPR011604">
    <property type="entry name" value="PDDEXK-like_dom_sf"/>
</dbReference>
<dbReference type="PANTHER" id="PTHR11070">
    <property type="entry name" value="UVRD / RECB / PCRA DNA HELICASE FAMILY MEMBER"/>
    <property type="match status" value="1"/>
</dbReference>
<dbReference type="PROSITE" id="PS51217">
    <property type="entry name" value="UVRD_HELICASE_CTER"/>
    <property type="match status" value="1"/>
</dbReference>
<feature type="region of interest" description="Disordered" evidence="16">
    <location>
        <begin position="896"/>
        <end position="931"/>
    </location>
</feature>
<dbReference type="AlphaFoldDB" id="A0A6J7RUS9"/>
<evidence type="ECO:0000256" key="2">
    <source>
        <dbReference type="ARBA" id="ARBA00022723"/>
    </source>
</evidence>
<evidence type="ECO:0000256" key="12">
    <source>
        <dbReference type="ARBA" id="ARBA00023235"/>
    </source>
</evidence>
<evidence type="ECO:0000256" key="11">
    <source>
        <dbReference type="ARBA" id="ARBA00023204"/>
    </source>
</evidence>
<keyword evidence="2" id="KW-0479">Metal-binding</keyword>
<evidence type="ECO:0000256" key="3">
    <source>
        <dbReference type="ARBA" id="ARBA00022741"/>
    </source>
</evidence>
<evidence type="ECO:0000256" key="9">
    <source>
        <dbReference type="ARBA" id="ARBA00022842"/>
    </source>
</evidence>
<dbReference type="EMBL" id="CAFBPW010000074">
    <property type="protein sequence ID" value="CAB5032634.1"/>
    <property type="molecule type" value="Genomic_DNA"/>
</dbReference>
<dbReference type="Gene3D" id="3.40.50.300">
    <property type="entry name" value="P-loop containing nucleotide triphosphate hydrolases"/>
    <property type="match status" value="3"/>
</dbReference>
<dbReference type="Gene3D" id="3.90.320.10">
    <property type="match status" value="1"/>
</dbReference>
<dbReference type="InterPro" id="IPR004586">
    <property type="entry name" value="RecB"/>
</dbReference>
<dbReference type="Gene3D" id="1.10.3170.10">
    <property type="entry name" value="Recbcd, chain B, domain 2"/>
    <property type="match status" value="1"/>
</dbReference>
<evidence type="ECO:0000259" key="17">
    <source>
        <dbReference type="PROSITE" id="PS51198"/>
    </source>
</evidence>
<sequence length="1230" mass="132957">MSNQKNPSTEPVSMAPQDRPVFQIADALPMGMTTMLEASAGTGKTFALAALTVRFVAEQDISISQVLLVTFTRAATAELKDRIRVRLAESAQYLGKCLLGQNDTDDPLLEHLGNCENDQIAIRLERLERAVADYDTAQIHTIHGFCAQVRESLGILADLNTDSVPTGDEASLVQQVCADLIFIEASKRATGIQVDSTEDAPAELPELSDLMKDVRKARQLGECVITAESGQAKDLLRRGLIELALQELARRLAQTGQVSFDSLLLIVRDALRAESQLVKDLQAKFKVALIDEFQDTDPVQWEIFNTAFGSGHGRAGVSVTPTAHPCTLVLVGDPKQAIYSFRGGDVYTYLAAARDAKVQRLGTNQRSDKAAVSAMNALGQDQFFGEPEIEYQQVESSPRHAGRKLVSPEVGQSPAQAKPLPGLVLRCIVNAETSGLRDSQSGKLLSDPVRERIAADLASVAAELLAEGVIEQDGGSRKVNPGDIAVLVGGKGRAPQIAEALKELGIPAILRMGDNVADSAAADQWRTLFHALDRPAVTNRATAASFTWFFGWSAEQVAEALAASDQDSQAATDLANLQRTLMDWAELMQSKGMAALFGAVRAHSDNSRVHKTLFARVLSADSGERNLTDLEHIAELIHAEARQRGRGLSASSALAILDGLSGTGSDEVAGEAAQRRVESEADAVQILTIHGAKGLEFPIVLLPELWSGGNRVETKGELSFFSKKLKCRVLDVSTKGEDGTAYAKKGRPMMAPLATEETLRQNCGDQHRLTYVALTRAVHQSVVWWAPMVHSGAFKTGLARMLFNNDPELSAGAKVDVGLTPPLELLASRFTDSIASDVIQVVEVQAPDVSQSGAGSHGGDGAALDGRSLSAATLDRELDRETFRWSYSSLQKKISSSKNADVEGDPTDSRSEDSRAQDELLVSPSSDSDKPADLAAAELTAQQAEAQGWNNPSPYLGLGGGIPFGNLVHELFENLDFTAKNLEEEIKQELLKLTYHQVTAEQLEKLPQVLANTMRTPFGSQFGELSLNTLEASDHLDELDFNLALAQQQPVSASQIGKVIRKHLDSDDPFAKWADRLATGLGHIKLQGYLSGSIDLTLRYTVDGQQKYSVVDYKTNQLSPRDQVGSLLDYHPAELPKVMTHTHYALQALLYSVALHRYLRWRLPGYRPELHLGPVGYLFVRGMVGADTPVVIGGPHDGVRAGVFCWQPPVELIEELSTLLAGGQTQAVAS</sequence>
<dbReference type="Gene3D" id="1.10.486.10">
    <property type="entry name" value="PCRA, domain 4"/>
    <property type="match status" value="1"/>
</dbReference>
<keyword evidence="3" id="KW-0547">Nucleotide-binding</keyword>
<reference evidence="19" key="1">
    <citation type="submission" date="2020-05" db="EMBL/GenBank/DDBJ databases">
        <authorList>
            <person name="Chiriac C."/>
            <person name="Salcher M."/>
            <person name="Ghai R."/>
            <person name="Kavagutti S V."/>
        </authorList>
    </citation>
    <scope>NUCLEOTIDE SEQUENCE</scope>
</reference>
<dbReference type="InterPro" id="IPR011335">
    <property type="entry name" value="Restrct_endonuc-II-like"/>
</dbReference>
<keyword evidence="11" id="KW-0234">DNA repair</keyword>
<keyword evidence="7" id="KW-0269">Exonuclease</keyword>
<dbReference type="Pfam" id="PF00580">
    <property type="entry name" value="UvrD-helicase"/>
    <property type="match status" value="1"/>
</dbReference>
<keyword evidence="4" id="KW-0227">DNA damage</keyword>
<evidence type="ECO:0000313" key="19">
    <source>
        <dbReference type="EMBL" id="CAB5032634.1"/>
    </source>
</evidence>
<comment type="catalytic activity">
    <reaction evidence="13">
        <text>Couples ATP hydrolysis with the unwinding of duplex DNA by translocating in the 3'-5' direction.</text>
        <dbReference type="EC" id="5.6.2.4"/>
    </reaction>
</comment>
<evidence type="ECO:0000256" key="16">
    <source>
        <dbReference type="SAM" id="MobiDB-lite"/>
    </source>
</evidence>
<evidence type="ECO:0000259" key="18">
    <source>
        <dbReference type="PROSITE" id="PS51217"/>
    </source>
</evidence>
<dbReference type="GO" id="GO:0000725">
    <property type="term" value="P:recombinational repair"/>
    <property type="evidence" value="ECO:0007669"/>
    <property type="project" value="TreeGrafter"/>
</dbReference>
<proteinExistence type="inferred from homology"/>
<evidence type="ECO:0000256" key="13">
    <source>
        <dbReference type="ARBA" id="ARBA00034617"/>
    </source>
</evidence>
<evidence type="ECO:0000256" key="1">
    <source>
        <dbReference type="ARBA" id="ARBA00022722"/>
    </source>
</evidence>
<dbReference type="EC" id="5.6.2.4" evidence="14"/>
<name>A0A6J7RUS9_9ZZZZ</name>
<feature type="domain" description="UvrD-like helicase C-terminal" evidence="18">
    <location>
        <begin position="418"/>
        <end position="694"/>
    </location>
</feature>
<dbReference type="SUPFAM" id="SSF52980">
    <property type="entry name" value="Restriction endonuclease-like"/>
    <property type="match status" value="1"/>
</dbReference>
<evidence type="ECO:0000256" key="7">
    <source>
        <dbReference type="ARBA" id="ARBA00022839"/>
    </source>
</evidence>
<dbReference type="GO" id="GO:0005829">
    <property type="term" value="C:cytosol"/>
    <property type="evidence" value="ECO:0007669"/>
    <property type="project" value="TreeGrafter"/>
</dbReference>
<keyword evidence="9" id="KW-0460">Magnesium</keyword>
<dbReference type="InterPro" id="IPR000212">
    <property type="entry name" value="DNA_helicase_UvrD/REP"/>
</dbReference>
<dbReference type="GO" id="GO:0005524">
    <property type="term" value="F:ATP binding"/>
    <property type="evidence" value="ECO:0007669"/>
    <property type="project" value="UniProtKB-KW"/>
</dbReference>
<dbReference type="CDD" id="cd22352">
    <property type="entry name" value="RecB_C-like"/>
    <property type="match status" value="1"/>
</dbReference>
<comment type="catalytic activity">
    <reaction evidence="15">
        <text>ATP + H2O = ADP + phosphate + H(+)</text>
        <dbReference type="Rhea" id="RHEA:13065"/>
        <dbReference type="ChEBI" id="CHEBI:15377"/>
        <dbReference type="ChEBI" id="CHEBI:15378"/>
        <dbReference type="ChEBI" id="CHEBI:30616"/>
        <dbReference type="ChEBI" id="CHEBI:43474"/>
        <dbReference type="ChEBI" id="CHEBI:456216"/>
        <dbReference type="EC" id="5.6.2.4"/>
    </reaction>
</comment>
<evidence type="ECO:0000256" key="6">
    <source>
        <dbReference type="ARBA" id="ARBA00022806"/>
    </source>
</evidence>
<keyword evidence="10" id="KW-0238">DNA-binding</keyword>
<evidence type="ECO:0000256" key="10">
    <source>
        <dbReference type="ARBA" id="ARBA00023125"/>
    </source>
</evidence>
<protein>
    <recommendedName>
        <fullName evidence="14">DNA 3'-5' helicase</fullName>
        <ecNumber evidence="14">5.6.2.4</ecNumber>
    </recommendedName>
</protein>
<dbReference type="InterPro" id="IPR027417">
    <property type="entry name" value="P-loop_NTPase"/>
</dbReference>
<dbReference type="Pfam" id="PF13361">
    <property type="entry name" value="UvrD_C"/>
    <property type="match status" value="1"/>
</dbReference>
<feature type="compositionally biased region" description="Basic and acidic residues" evidence="16">
    <location>
        <begin position="907"/>
        <end position="918"/>
    </location>
</feature>
<keyword evidence="8" id="KW-0067">ATP-binding</keyword>
<evidence type="ECO:0000256" key="8">
    <source>
        <dbReference type="ARBA" id="ARBA00022840"/>
    </source>
</evidence>
<organism evidence="19">
    <name type="scientific">freshwater metagenome</name>
    <dbReference type="NCBI Taxonomy" id="449393"/>
    <lineage>
        <taxon>unclassified sequences</taxon>
        <taxon>metagenomes</taxon>
        <taxon>ecological metagenomes</taxon>
    </lineage>
</organism>
<dbReference type="GO" id="GO:0003677">
    <property type="term" value="F:DNA binding"/>
    <property type="evidence" value="ECO:0007669"/>
    <property type="project" value="UniProtKB-KW"/>
</dbReference>
<evidence type="ECO:0000256" key="5">
    <source>
        <dbReference type="ARBA" id="ARBA00022801"/>
    </source>
</evidence>
<keyword evidence="12" id="KW-0413">Isomerase</keyword>
<keyword evidence="5" id="KW-0378">Hydrolase</keyword>
<evidence type="ECO:0000256" key="15">
    <source>
        <dbReference type="ARBA" id="ARBA00048988"/>
    </source>
</evidence>
<feature type="region of interest" description="Disordered" evidence="16">
    <location>
        <begin position="393"/>
        <end position="413"/>
    </location>
</feature>
<dbReference type="PROSITE" id="PS51198">
    <property type="entry name" value="UVRD_HELICASE_ATP_BIND"/>
    <property type="match status" value="1"/>
</dbReference>
<evidence type="ECO:0000256" key="14">
    <source>
        <dbReference type="ARBA" id="ARBA00034808"/>
    </source>
</evidence>
<keyword evidence="6" id="KW-0347">Helicase</keyword>
<evidence type="ECO:0000256" key="4">
    <source>
        <dbReference type="ARBA" id="ARBA00022763"/>
    </source>
</evidence>
<dbReference type="InterPro" id="IPR014017">
    <property type="entry name" value="DNA_helicase_UvrD-like_C"/>
</dbReference>
<accession>A0A6J7RUS9</accession>
<dbReference type="GO" id="GO:0046872">
    <property type="term" value="F:metal ion binding"/>
    <property type="evidence" value="ECO:0007669"/>
    <property type="project" value="UniProtKB-KW"/>
</dbReference>
<dbReference type="InterPro" id="IPR014016">
    <property type="entry name" value="UvrD-like_ATP-bd"/>
</dbReference>
<feature type="domain" description="UvrD-like helicase ATP-binding" evidence="17">
    <location>
        <begin position="17"/>
        <end position="368"/>
    </location>
</feature>
<keyword evidence="1" id="KW-0540">Nuclease</keyword>
<dbReference type="HAMAP" id="MF_01485">
    <property type="entry name" value="RecB"/>
    <property type="match status" value="1"/>
</dbReference>
<dbReference type="PANTHER" id="PTHR11070:SF23">
    <property type="entry name" value="RECBCD ENZYME SUBUNIT RECB"/>
    <property type="match status" value="1"/>
</dbReference>
<dbReference type="GO" id="GO:0043138">
    <property type="term" value="F:3'-5' DNA helicase activity"/>
    <property type="evidence" value="ECO:0007669"/>
    <property type="project" value="UniProtKB-EC"/>
</dbReference>
<dbReference type="GO" id="GO:0008854">
    <property type="term" value="F:exodeoxyribonuclease V activity"/>
    <property type="evidence" value="ECO:0007669"/>
    <property type="project" value="InterPro"/>
</dbReference>
<dbReference type="GO" id="GO:0009338">
    <property type="term" value="C:exodeoxyribonuclease V complex"/>
    <property type="evidence" value="ECO:0007669"/>
    <property type="project" value="TreeGrafter"/>
</dbReference>
<gene>
    <name evidence="19" type="ORF">UFOPK4173_00798</name>
</gene>
<dbReference type="SUPFAM" id="SSF52540">
    <property type="entry name" value="P-loop containing nucleoside triphosphate hydrolases"/>
    <property type="match status" value="1"/>
</dbReference>